<evidence type="ECO:0008006" key="4">
    <source>
        <dbReference type="Google" id="ProtNLM"/>
    </source>
</evidence>
<dbReference type="Proteomes" id="UP000187499">
    <property type="component" value="Chromosome"/>
</dbReference>
<dbReference type="RefSeq" id="WP_076613508.1">
    <property type="nucleotide sequence ID" value="NZ_CP019323.1"/>
</dbReference>
<organism evidence="2 3">
    <name type="scientific">Companilactobacillus allii</name>
    <dbReference type="NCBI Taxonomy" id="1847728"/>
    <lineage>
        <taxon>Bacteria</taxon>
        <taxon>Bacillati</taxon>
        <taxon>Bacillota</taxon>
        <taxon>Bacilli</taxon>
        <taxon>Lactobacillales</taxon>
        <taxon>Lactobacillaceae</taxon>
        <taxon>Companilactobacillus</taxon>
    </lineage>
</organism>
<evidence type="ECO:0000313" key="3">
    <source>
        <dbReference type="Proteomes" id="UP000187499"/>
    </source>
</evidence>
<name>A0A1P8PZJ6_9LACO</name>
<proteinExistence type="predicted"/>
<dbReference type="STRING" id="1847728.BTM29_00090"/>
<evidence type="ECO:0000313" key="2">
    <source>
        <dbReference type="EMBL" id="APX71043.1"/>
    </source>
</evidence>
<feature type="region of interest" description="Disordered" evidence="1">
    <location>
        <begin position="71"/>
        <end position="128"/>
    </location>
</feature>
<sequence>MKNNQFLLGIVLGSAAGYAVSKYLTSESGQSVLENIKTIRGDFNNGGIGFADKDNIVNNFNEKTDALKEQMKSTADKLREDEDASDIIFDEDDLESSDKKTADDLNVDTDATSGASENFDEDDSTDKD</sequence>
<dbReference type="KEGG" id="lalw:BTM29_00090"/>
<keyword evidence="3" id="KW-1185">Reference proteome</keyword>
<protein>
    <recommendedName>
        <fullName evidence="4">YtxH domain-containing protein</fullName>
    </recommendedName>
</protein>
<evidence type="ECO:0000256" key="1">
    <source>
        <dbReference type="SAM" id="MobiDB-lite"/>
    </source>
</evidence>
<gene>
    <name evidence="2" type="ORF">BTM29_00090</name>
</gene>
<feature type="compositionally biased region" description="Basic and acidic residues" evidence="1">
    <location>
        <begin position="71"/>
        <end position="80"/>
    </location>
</feature>
<reference evidence="3" key="1">
    <citation type="submission" date="2016-12" db="EMBL/GenBank/DDBJ databases">
        <authorList>
            <person name="Jung M.Y."/>
            <person name="Lee S.H."/>
        </authorList>
    </citation>
    <scope>NUCLEOTIDE SEQUENCE [LARGE SCALE GENOMIC DNA]</scope>
    <source>
        <strain evidence="3">WiKim39</strain>
    </source>
</reference>
<accession>A0A1P8PZJ6</accession>
<dbReference type="AlphaFoldDB" id="A0A1P8PZJ6"/>
<feature type="compositionally biased region" description="Acidic residues" evidence="1">
    <location>
        <begin position="81"/>
        <end position="95"/>
    </location>
</feature>
<feature type="compositionally biased region" description="Acidic residues" evidence="1">
    <location>
        <begin position="118"/>
        <end position="128"/>
    </location>
</feature>
<dbReference type="EMBL" id="CP019323">
    <property type="protein sequence ID" value="APX71043.1"/>
    <property type="molecule type" value="Genomic_DNA"/>
</dbReference>